<evidence type="ECO:0000256" key="3">
    <source>
        <dbReference type="ARBA" id="ARBA00012513"/>
    </source>
</evidence>
<protein>
    <recommendedName>
        <fullName evidence="3">non-specific serine/threonine protein kinase</fullName>
        <ecNumber evidence="3">2.7.11.1</ecNumber>
    </recommendedName>
</protein>
<evidence type="ECO:0000256" key="22">
    <source>
        <dbReference type="SAM" id="Phobius"/>
    </source>
</evidence>
<dbReference type="Gene3D" id="3.80.10.10">
    <property type="entry name" value="Ribonuclease Inhibitor"/>
    <property type="match status" value="3"/>
</dbReference>
<evidence type="ECO:0000256" key="1">
    <source>
        <dbReference type="ARBA" id="ARBA00004162"/>
    </source>
</evidence>
<name>A0A2P5AAB3_PARAD</name>
<dbReference type="FunFam" id="3.80.10.10:FF:000095">
    <property type="entry name" value="LRR receptor-like serine/threonine-protein kinase GSO1"/>
    <property type="match status" value="1"/>
</dbReference>
<dbReference type="PANTHER" id="PTHR48056">
    <property type="entry name" value="LRR RECEPTOR-LIKE SERINE/THREONINE-PROTEIN KINASE-RELATED"/>
    <property type="match status" value="1"/>
</dbReference>
<evidence type="ECO:0000313" key="24">
    <source>
        <dbReference type="EMBL" id="PON33479.1"/>
    </source>
</evidence>
<evidence type="ECO:0000256" key="16">
    <source>
        <dbReference type="ARBA" id="ARBA00023136"/>
    </source>
</evidence>
<accession>A0A2P5AAB3</accession>
<evidence type="ECO:0000256" key="15">
    <source>
        <dbReference type="ARBA" id="ARBA00022989"/>
    </source>
</evidence>
<evidence type="ECO:0000256" key="14">
    <source>
        <dbReference type="ARBA" id="ARBA00022840"/>
    </source>
</evidence>
<keyword evidence="8" id="KW-0808">Transferase</keyword>
<organism evidence="24 25">
    <name type="scientific">Parasponia andersonii</name>
    <name type="common">Sponia andersonii</name>
    <dbReference type="NCBI Taxonomy" id="3476"/>
    <lineage>
        <taxon>Eukaryota</taxon>
        <taxon>Viridiplantae</taxon>
        <taxon>Streptophyta</taxon>
        <taxon>Embryophyta</taxon>
        <taxon>Tracheophyta</taxon>
        <taxon>Spermatophyta</taxon>
        <taxon>Magnoliopsida</taxon>
        <taxon>eudicotyledons</taxon>
        <taxon>Gunneridae</taxon>
        <taxon>Pentapetalae</taxon>
        <taxon>rosids</taxon>
        <taxon>fabids</taxon>
        <taxon>Rosales</taxon>
        <taxon>Cannabaceae</taxon>
        <taxon>Parasponia</taxon>
    </lineage>
</organism>
<dbReference type="InterPro" id="IPR000719">
    <property type="entry name" value="Prot_kinase_dom"/>
</dbReference>
<keyword evidence="4" id="KW-1003">Cell membrane</keyword>
<evidence type="ECO:0000256" key="2">
    <source>
        <dbReference type="ARBA" id="ARBA00008684"/>
    </source>
</evidence>
<comment type="subcellular location">
    <subcellularLocation>
        <location evidence="1">Cell membrane</location>
        <topology evidence="1">Single-pass membrane protein</topology>
    </subcellularLocation>
</comment>
<dbReference type="SMART" id="SM00220">
    <property type="entry name" value="S_TKc"/>
    <property type="match status" value="1"/>
</dbReference>
<evidence type="ECO:0000256" key="20">
    <source>
        <dbReference type="ARBA" id="ARBA00048679"/>
    </source>
</evidence>
<gene>
    <name evidence="24" type="ORF">PanWU01x14_352370</name>
</gene>
<dbReference type="PROSITE" id="PS50011">
    <property type="entry name" value="PROTEIN_KINASE_DOM"/>
    <property type="match status" value="1"/>
</dbReference>
<keyword evidence="17" id="KW-0675">Receptor</keyword>
<dbReference type="AlphaFoldDB" id="A0A2P5AAB3"/>
<feature type="binding site" evidence="21">
    <location>
        <position position="729"/>
    </location>
    <ligand>
        <name>ATP</name>
        <dbReference type="ChEBI" id="CHEBI:30616"/>
    </ligand>
</feature>
<evidence type="ECO:0000256" key="6">
    <source>
        <dbReference type="ARBA" id="ARBA00022553"/>
    </source>
</evidence>
<dbReference type="FunFam" id="3.30.200.20:FF:000543">
    <property type="entry name" value="Putative leucine-rich repeat receptor-like serine/threonine-protein kinase"/>
    <property type="match status" value="1"/>
</dbReference>
<feature type="domain" description="Protein kinase" evidence="23">
    <location>
        <begin position="701"/>
        <end position="1002"/>
    </location>
</feature>
<dbReference type="EMBL" id="JXTB01000726">
    <property type="protein sequence ID" value="PON33479.1"/>
    <property type="molecule type" value="Genomic_DNA"/>
</dbReference>
<evidence type="ECO:0000256" key="18">
    <source>
        <dbReference type="ARBA" id="ARBA00023180"/>
    </source>
</evidence>
<evidence type="ECO:0000313" key="25">
    <source>
        <dbReference type="Proteomes" id="UP000237105"/>
    </source>
</evidence>
<comment type="caution">
    <text evidence="24">The sequence shown here is derived from an EMBL/GenBank/DDBJ whole genome shotgun (WGS) entry which is preliminary data.</text>
</comment>
<keyword evidence="18" id="KW-0325">Glycoprotein</keyword>
<evidence type="ECO:0000256" key="12">
    <source>
        <dbReference type="ARBA" id="ARBA00022741"/>
    </source>
</evidence>
<reference evidence="25" key="1">
    <citation type="submission" date="2016-06" db="EMBL/GenBank/DDBJ databases">
        <title>Parallel loss of symbiosis genes in relatives of nitrogen-fixing non-legume Parasponia.</title>
        <authorList>
            <person name="Van Velzen R."/>
            <person name="Holmer R."/>
            <person name="Bu F."/>
            <person name="Rutten L."/>
            <person name="Van Zeijl A."/>
            <person name="Liu W."/>
            <person name="Santuari L."/>
            <person name="Cao Q."/>
            <person name="Sharma T."/>
            <person name="Shen D."/>
            <person name="Roswanjaya Y."/>
            <person name="Wardhani T."/>
            <person name="Kalhor M.S."/>
            <person name="Jansen J."/>
            <person name="Van den Hoogen J."/>
            <person name="Gungor B."/>
            <person name="Hartog M."/>
            <person name="Hontelez J."/>
            <person name="Verver J."/>
            <person name="Yang W.-C."/>
            <person name="Schijlen E."/>
            <person name="Repin R."/>
            <person name="Schilthuizen M."/>
            <person name="Schranz E."/>
            <person name="Heidstra R."/>
            <person name="Miyata K."/>
            <person name="Fedorova E."/>
            <person name="Kohlen W."/>
            <person name="Bisseling T."/>
            <person name="Smit S."/>
            <person name="Geurts R."/>
        </authorList>
    </citation>
    <scope>NUCLEOTIDE SEQUENCE [LARGE SCALE GENOMIC DNA]</scope>
    <source>
        <strain evidence="25">cv. WU1-14</strain>
    </source>
</reference>
<evidence type="ECO:0000256" key="17">
    <source>
        <dbReference type="ARBA" id="ARBA00023170"/>
    </source>
</evidence>
<dbReference type="OrthoDB" id="4062651at2759"/>
<evidence type="ECO:0000256" key="8">
    <source>
        <dbReference type="ARBA" id="ARBA00022679"/>
    </source>
</evidence>
<keyword evidence="14 21" id="KW-0067">ATP-binding</keyword>
<evidence type="ECO:0000256" key="7">
    <source>
        <dbReference type="ARBA" id="ARBA00022614"/>
    </source>
</evidence>
<dbReference type="FunFam" id="3.80.10.10:FF:000041">
    <property type="entry name" value="LRR receptor-like serine/threonine-protein kinase ERECTA"/>
    <property type="match status" value="1"/>
</dbReference>
<dbReference type="GO" id="GO:0004674">
    <property type="term" value="F:protein serine/threonine kinase activity"/>
    <property type="evidence" value="ECO:0007669"/>
    <property type="project" value="UniProtKB-KW"/>
</dbReference>
<keyword evidence="9 22" id="KW-0812">Transmembrane</keyword>
<keyword evidence="16 22" id="KW-0472">Membrane</keyword>
<sequence length="1024" mass="113280">MKQDDSRTTEHDDPMRDSYSLLRNFMDKLSVVFVNTMFLLLLQHVVLTSVRAAVGHQHRHPRHSLATDRAALLEFKKAIIHDPYSKLLNWNDSVHICRFNGVRCDKHHHRVAQLILNESGLVGLLSPFVSNLTGLRILYISNNQFFGTIPKQLSSLRHLRYLQIDGNNFQGPIIDSLSIFPKIIGAAFLNNHFNGTISPAFFSNCPRSLEALDLANNSFTGEIPVEIGNCTNLWSLSLYNNQFTGELPFSLTKTVIGNLDIEYNNFTGELPSKIIGHLPGLVYLHLSYNLMESHDGNTNLTPFFDALQNCTHLVELELVGMNLGGRLPDSIGRLAADTKSISLQENKITGSIPPSISNLQKLNILNLSSNRLNETISAEIRKLPQLQQLFLSHNFFSGPIPEVFDRFPLLGLLDLSHNEFSGEIPASLGNMSRLNYLFLNNNRLSGRIPPSLGRCTELHKIDLSYNRLSGTIPSQISGMSEIRIFINFSHNQLEGPLPLELSKLEDVQEIDLSWNNLSGSIFPQISSCIAVRLINFSDNSLNGTLPDSLGELKNLEAFDVSGNHLSGMIPTSLNKSRILTYLNLSFNDFEGMIPSGGIFSLITNLSVMGNPRLCGKRAGLHPCPRKRHLFRSRIFLIIFSLVIFISAFLSIMCCVIGLRRIQIIISSKKQQAVGRKPRAPEPILNFPRITYRELSDATAGFDDQRLVGSGSYGRVYKGVLSDGTAIAVKVLHVQSGNSTKSFNRECQVLKRIRHRNLIRIITACSLPDFKALVLPYMANGSLDSRLYPHSGPGLGTGSSDLSLIQRVNICSDIAEGMAYLHHHSPVRVIHCDLKPSNVLLNDDMTALVSDFGIARLVMTAAGGNAAFENMGNSTANKLAGSIGYIAPEYGFGSITSTKGDVYSFGILVLEMVTRKRPTDDMFVGGLSLHRWVKSHYHGRVEKVVDSSLVRASKDQLPEVKKMWEVAIGELIELGILCTQESPSTRPTMLDAADDLDRLKRYLTGDTTATFASSLGVSSSTIGDD</sequence>
<evidence type="ECO:0000256" key="19">
    <source>
        <dbReference type="ARBA" id="ARBA00047899"/>
    </source>
</evidence>
<evidence type="ECO:0000256" key="21">
    <source>
        <dbReference type="PROSITE-ProRule" id="PRU10141"/>
    </source>
</evidence>
<dbReference type="FunFam" id="1.10.510.10:FF:000358">
    <property type="entry name" value="Putative leucine-rich repeat receptor-like serine/threonine-protein kinase"/>
    <property type="match status" value="1"/>
</dbReference>
<keyword evidence="12 21" id="KW-0547">Nucleotide-binding</keyword>
<dbReference type="InterPro" id="IPR011009">
    <property type="entry name" value="Kinase-like_dom_sf"/>
</dbReference>
<dbReference type="Gene3D" id="3.30.200.20">
    <property type="entry name" value="Phosphorylase Kinase, domain 1"/>
    <property type="match status" value="1"/>
</dbReference>
<evidence type="ECO:0000256" key="11">
    <source>
        <dbReference type="ARBA" id="ARBA00022737"/>
    </source>
</evidence>
<dbReference type="CDD" id="cd14066">
    <property type="entry name" value="STKc_IRAK"/>
    <property type="match status" value="1"/>
</dbReference>
<dbReference type="GO" id="GO:0033612">
    <property type="term" value="F:receptor serine/threonine kinase binding"/>
    <property type="evidence" value="ECO:0007669"/>
    <property type="project" value="TreeGrafter"/>
</dbReference>
<dbReference type="PROSITE" id="PS00108">
    <property type="entry name" value="PROTEIN_KINASE_ST"/>
    <property type="match status" value="1"/>
</dbReference>
<dbReference type="EC" id="2.7.11.1" evidence="3"/>
<keyword evidence="13 24" id="KW-0418">Kinase</keyword>
<keyword evidence="10" id="KW-0732">Signal</keyword>
<keyword evidence="15 22" id="KW-1133">Transmembrane helix</keyword>
<evidence type="ECO:0000256" key="9">
    <source>
        <dbReference type="ARBA" id="ARBA00022692"/>
    </source>
</evidence>
<dbReference type="InterPro" id="IPR001245">
    <property type="entry name" value="Ser-Thr/Tyr_kinase_cat_dom"/>
</dbReference>
<dbReference type="SUPFAM" id="SSF52058">
    <property type="entry name" value="L domain-like"/>
    <property type="match status" value="2"/>
</dbReference>
<evidence type="ECO:0000256" key="4">
    <source>
        <dbReference type="ARBA" id="ARBA00022475"/>
    </source>
</evidence>
<comment type="catalytic activity">
    <reaction evidence="20">
        <text>L-seryl-[protein] + ATP = O-phospho-L-seryl-[protein] + ADP + H(+)</text>
        <dbReference type="Rhea" id="RHEA:17989"/>
        <dbReference type="Rhea" id="RHEA-COMP:9863"/>
        <dbReference type="Rhea" id="RHEA-COMP:11604"/>
        <dbReference type="ChEBI" id="CHEBI:15378"/>
        <dbReference type="ChEBI" id="CHEBI:29999"/>
        <dbReference type="ChEBI" id="CHEBI:30616"/>
        <dbReference type="ChEBI" id="CHEBI:83421"/>
        <dbReference type="ChEBI" id="CHEBI:456216"/>
        <dbReference type="EC" id="2.7.11.1"/>
    </reaction>
</comment>
<dbReference type="InterPro" id="IPR013210">
    <property type="entry name" value="LRR_N_plant-typ"/>
</dbReference>
<dbReference type="InterPro" id="IPR032675">
    <property type="entry name" value="LRR_dom_sf"/>
</dbReference>
<dbReference type="InterPro" id="IPR001611">
    <property type="entry name" value="Leu-rich_rpt"/>
</dbReference>
<evidence type="ECO:0000256" key="10">
    <source>
        <dbReference type="ARBA" id="ARBA00022729"/>
    </source>
</evidence>
<dbReference type="Pfam" id="PF00560">
    <property type="entry name" value="LRR_1"/>
    <property type="match status" value="8"/>
</dbReference>
<dbReference type="Gene3D" id="1.10.510.10">
    <property type="entry name" value="Transferase(Phosphotransferase) domain 1"/>
    <property type="match status" value="1"/>
</dbReference>
<dbReference type="FunFam" id="3.80.10.10:FF:000383">
    <property type="entry name" value="Leucine-rich repeat receptor protein kinase EMS1"/>
    <property type="match status" value="1"/>
</dbReference>
<dbReference type="InterPro" id="IPR017441">
    <property type="entry name" value="Protein_kinase_ATP_BS"/>
</dbReference>
<dbReference type="Pfam" id="PF07714">
    <property type="entry name" value="PK_Tyr_Ser-Thr"/>
    <property type="match status" value="1"/>
</dbReference>
<dbReference type="SUPFAM" id="SSF56112">
    <property type="entry name" value="Protein kinase-like (PK-like)"/>
    <property type="match status" value="1"/>
</dbReference>
<keyword evidence="11" id="KW-0677">Repeat</keyword>
<comment type="catalytic activity">
    <reaction evidence="19">
        <text>L-threonyl-[protein] + ATP = O-phospho-L-threonyl-[protein] + ADP + H(+)</text>
        <dbReference type="Rhea" id="RHEA:46608"/>
        <dbReference type="Rhea" id="RHEA-COMP:11060"/>
        <dbReference type="Rhea" id="RHEA-COMP:11605"/>
        <dbReference type="ChEBI" id="CHEBI:15378"/>
        <dbReference type="ChEBI" id="CHEBI:30013"/>
        <dbReference type="ChEBI" id="CHEBI:30616"/>
        <dbReference type="ChEBI" id="CHEBI:61977"/>
        <dbReference type="ChEBI" id="CHEBI:456216"/>
        <dbReference type="EC" id="2.7.11.1"/>
    </reaction>
</comment>
<dbReference type="PANTHER" id="PTHR48056:SF73">
    <property type="entry name" value="LRR RECEPTOR-LIKE SERINE_THREONINE-PROTEIN KINASE EFR"/>
    <property type="match status" value="1"/>
</dbReference>
<keyword evidence="6" id="KW-0597">Phosphoprotein</keyword>
<dbReference type="InterPro" id="IPR003591">
    <property type="entry name" value="Leu-rich_rpt_typical-subtyp"/>
</dbReference>
<evidence type="ECO:0000256" key="13">
    <source>
        <dbReference type="ARBA" id="ARBA00022777"/>
    </source>
</evidence>
<dbReference type="SMART" id="SM00369">
    <property type="entry name" value="LRR_TYP"/>
    <property type="match status" value="5"/>
</dbReference>
<comment type="similarity">
    <text evidence="2">Belongs to the protein kinase superfamily. Ser/Thr protein kinase family.</text>
</comment>
<dbReference type="GO" id="GO:0005524">
    <property type="term" value="F:ATP binding"/>
    <property type="evidence" value="ECO:0007669"/>
    <property type="project" value="UniProtKB-UniRule"/>
</dbReference>
<dbReference type="PROSITE" id="PS00107">
    <property type="entry name" value="PROTEIN_KINASE_ATP"/>
    <property type="match status" value="1"/>
</dbReference>
<evidence type="ECO:0000256" key="5">
    <source>
        <dbReference type="ARBA" id="ARBA00022527"/>
    </source>
</evidence>
<dbReference type="STRING" id="3476.A0A2P5AAB3"/>
<dbReference type="Proteomes" id="UP000237105">
    <property type="component" value="Unassembled WGS sequence"/>
</dbReference>
<dbReference type="Pfam" id="PF13855">
    <property type="entry name" value="LRR_8"/>
    <property type="match status" value="1"/>
</dbReference>
<dbReference type="InterPro" id="IPR008271">
    <property type="entry name" value="Ser/Thr_kinase_AS"/>
</dbReference>
<keyword evidence="25" id="KW-1185">Reference proteome</keyword>
<feature type="transmembrane region" description="Helical" evidence="22">
    <location>
        <begin position="634"/>
        <end position="658"/>
    </location>
</feature>
<feature type="transmembrane region" description="Helical" evidence="22">
    <location>
        <begin position="29"/>
        <end position="54"/>
    </location>
</feature>
<keyword evidence="5 24" id="KW-0723">Serine/threonine-protein kinase</keyword>
<dbReference type="GO" id="GO:0005886">
    <property type="term" value="C:plasma membrane"/>
    <property type="evidence" value="ECO:0007669"/>
    <property type="project" value="UniProtKB-SubCell"/>
</dbReference>
<dbReference type="InterPro" id="IPR050647">
    <property type="entry name" value="Plant_LRR-RLKs"/>
</dbReference>
<dbReference type="Pfam" id="PF08263">
    <property type="entry name" value="LRRNT_2"/>
    <property type="match status" value="1"/>
</dbReference>
<keyword evidence="7" id="KW-0433">Leucine-rich repeat</keyword>
<proteinExistence type="inferred from homology"/>
<evidence type="ECO:0000259" key="23">
    <source>
        <dbReference type="PROSITE" id="PS50011"/>
    </source>
</evidence>